<name>A0A315ERR2_9BURK</name>
<gene>
    <name evidence="8" type="ORF">B9Z44_02985</name>
</gene>
<dbReference type="InterPro" id="IPR000086">
    <property type="entry name" value="NUDIX_hydrolase_dom"/>
</dbReference>
<evidence type="ECO:0000256" key="6">
    <source>
        <dbReference type="ARBA" id="ARBA00023211"/>
    </source>
</evidence>
<dbReference type="NCBIfam" id="NF007980">
    <property type="entry name" value="PRK10707.1"/>
    <property type="match status" value="1"/>
</dbReference>
<evidence type="ECO:0000256" key="4">
    <source>
        <dbReference type="ARBA" id="ARBA00022801"/>
    </source>
</evidence>
<dbReference type="PROSITE" id="PS51462">
    <property type="entry name" value="NUDIX"/>
    <property type="match status" value="1"/>
</dbReference>
<proteinExistence type="predicted"/>
<dbReference type="GO" id="GO:0010945">
    <property type="term" value="F:coenzyme A diphosphatase activity"/>
    <property type="evidence" value="ECO:0007669"/>
    <property type="project" value="InterPro"/>
</dbReference>
<organism evidence="8 9">
    <name type="scientific">Limnohabitans curvus</name>
    <dbReference type="NCBI Taxonomy" id="323423"/>
    <lineage>
        <taxon>Bacteria</taxon>
        <taxon>Pseudomonadati</taxon>
        <taxon>Pseudomonadota</taxon>
        <taxon>Betaproteobacteria</taxon>
        <taxon>Burkholderiales</taxon>
        <taxon>Comamonadaceae</taxon>
        <taxon>Limnohabitans</taxon>
    </lineage>
</organism>
<evidence type="ECO:0000256" key="3">
    <source>
        <dbReference type="ARBA" id="ARBA00022723"/>
    </source>
</evidence>
<protein>
    <submittedName>
        <fullName evidence="8">CoA pyrophosphatase</fullName>
    </submittedName>
</protein>
<evidence type="ECO:0000256" key="1">
    <source>
        <dbReference type="ARBA" id="ARBA00001936"/>
    </source>
</evidence>
<evidence type="ECO:0000313" key="8">
    <source>
        <dbReference type="EMBL" id="PUE58654.1"/>
    </source>
</evidence>
<dbReference type="CDD" id="cd03426">
    <property type="entry name" value="NUDIX_CoAse_Nudt7"/>
    <property type="match status" value="1"/>
</dbReference>
<keyword evidence="5" id="KW-0460">Magnesium</keyword>
<accession>A0A315ERR2</accession>
<dbReference type="Proteomes" id="UP000251341">
    <property type="component" value="Unassembled WGS sequence"/>
</dbReference>
<keyword evidence="9" id="KW-1185">Reference proteome</keyword>
<feature type="domain" description="Nudix hydrolase" evidence="7">
    <location>
        <begin position="63"/>
        <end position="194"/>
    </location>
</feature>
<sequence length="228" mass="25417">MAFLMSKPLIFDPQQVPVFQVDTHLAAVPAQHLTPAALQARFANPPLWQPELVRERKFLDRAPAQAAVLLGLVMRDEPTVLLTQRPSHMSTHAGQIAFAGGKSDEADVDAAATALREAHEEVGLDARHVQVLGVLPEYVTGSAFHVTPVVALISPNMALQLNAHEVADAFEVPLAFLMNPAHHRWHRYEFEGVTREWLSMPYQDGEQLRFVWGATAGMLRNFYRFLRA</sequence>
<keyword evidence="4" id="KW-0378">Hydrolase</keyword>
<reference evidence="8 9" key="1">
    <citation type="submission" date="2017-04" db="EMBL/GenBank/DDBJ databases">
        <title>Unexpected and diverse lifestyles within the genus Limnohabitans.</title>
        <authorList>
            <person name="Kasalicky V."/>
            <person name="Mehrshad M."/>
            <person name="Andrei S.-A."/>
            <person name="Salcher M."/>
            <person name="Kratochvilova H."/>
            <person name="Simek K."/>
            <person name="Ghai R."/>
        </authorList>
    </citation>
    <scope>NUCLEOTIDE SEQUENCE [LARGE SCALE GENOMIC DNA]</scope>
    <source>
        <strain evidence="8 9">MWH-C5</strain>
    </source>
</reference>
<dbReference type="AlphaFoldDB" id="A0A315ERR2"/>
<dbReference type="PANTHER" id="PTHR12992:SF11">
    <property type="entry name" value="MITOCHONDRIAL COENZYME A DIPHOSPHATASE NUDT8"/>
    <property type="match status" value="1"/>
</dbReference>
<dbReference type="GO" id="GO:0046872">
    <property type="term" value="F:metal ion binding"/>
    <property type="evidence" value="ECO:0007669"/>
    <property type="project" value="UniProtKB-KW"/>
</dbReference>
<evidence type="ECO:0000259" key="7">
    <source>
        <dbReference type="PROSITE" id="PS51462"/>
    </source>
</evidence>
<dbReference type="EMBL" id="NESP01000001">
    <property type="protein sequence ID" value="PUE58654.1"/>
    <property type="molecule type" value="Genomic_DNA"/>
</dbReference>
<comment type="cofactor">
    <cofactor evidence="2">
        <name>Mg(2+)</name>
        <dbReference type="ChEBI" id="CHEBI:18420"/>
    </cofactor>
</comment>
<dbReference type="InterPro" id="IPR045121">
    <property type="entry name" value="CoAse"/>
</dbReference>
<keyword evidence="6" id="KW-0464">Manganese</keyword>
<comment type="cofactor">
    <cofactor evidence="1">
        <name>Mn(2+)</name>
        <dbReference type="ChEBI" id="CHEBI:29035"/>
    </cofactor>
</comment>
<evidence type="ECO:0000256" key="5">
    <source>
        <dbReference type="ARBA" id="ARBA00022842"/>
    </source>
</evidence>
<dbReference type="InterPro" id="IPR015797">
    <property type="entry name" value="NUDIX_hydrolase-like_dom_sf"/>
</dbReference>
<evidence type="ECO:0000256" key="2">
    <source>
        <dbReference type="ARBA" id="ARBA00001946"/>
    </source>
</evidence>
<dbReference type="Gene3D" id="3.90.79.10">
    <property type="entry name" value="Nucleoside Triphosphate Pyrophosphohydrolase"/>
    <property type="match status" value="1"/>
</dbReference>
<dbReference type="Pfam" id="PF00293">
    <property type="entry name" value="NUDIX"/>
    <property type="match status" value="1"/>
</dbReference>
<evidence type="ECO:0000313" key="9">
    <source>
        <dbReference type="Proteomes" id="UP000251341"/>
    </source>
</evidence>
<keyword evidence="3" id="KW-0479">Metal-binding</keyword>
<comment type="caution">
    <text evidence="8">The sequence shown here is derived from an EMBL/GenBank/DDBJ whole genome shotgun (WGS) entry which is preliminary data.</text>
</comment>
<dbReference type="SUPFAM" id="SSF55811">
    <property type="entry name" value="Nudix"/>
    <property type="match status" value="1"/>
</dbReference>
<dbReference type="PANTHER" id="PTHR12992">
    <property type="entry name" value="NUDIX HYDROLASE"/>
    <property type="match status" value="1"/>
</dbReference>